<evidence type="ECO:0000256" key="3">
    <source>
        <dbReference type="ARBA" id="ARBA00022679"/>
    </source>
</evidence>
<dbReference type="NCBIfam" id="TIGR01838">
    <property type="entry name" value="PHA_synth_I"/>
    <property type="match status" value="1"/>
</dbReference>
<evidence type="ECO:0000256" key="1">
    <source>
        <dbReference type="ARBA" id="ARBA00004496"/>
    </source>
</evidence>
<comment type="subcellular location">
    <subcellularLocation>
        <location evidence="1">Cytoplasm</location>
    </subcellularLocation>
</comment>
<dbReference type="GO" id="GO:0016746">
    <property type="term" value="F:acyltransferase activity"/>
    <property type="evidence" value="ECO:0007669"/>
    <property type="project" value="UniProtKB-KW"/>
</dbReference>
<keyword evidence="3" id="KW-0808">Transferase</keyword>
<dbReference type="Pfam" id="PF07167">
    <property type="entry name" value="PhaC_N"/>
    <property type="match status" value="1"/>
</dbReference>
<comment type="caution">
    <text evidence="6">The sequence shown here is derived from an EMBL/GenBank/DDBJ whole genome shotgun (WGS) entry which is preliminary data.</text>
</comment>
<dbReference type="InterPro" id="IPR010941">
    <property type="entry name" value="PhaC_N"/>
</dbReference>
<reference evidence="7" key="1">
    <citation type="journal article" date="2019" name="Int. J. Syst. Evol. Microbiol.">
        <title>The Global Catalogue of Microorganisms (GCM) 10K type strain sequencing project: providing services to taxonomists for standard genome sequencing and annotation.</title>
        <authorList>
            <consortium name="The Broad Institute Genomics Platform"/>
            <consortium name="The Broad Institute Genome Sequencing Center for Infectious Disease"/>
            <person name="Wu L."/>
            <person name="Ma J."/>
        </authorList>
    </citation>
    <scope>NUCLEOTIDE SEQUENCE [LARGE SCALE GENOMIC DNA]</scope>
    <source>
        <strain evidence="7">JCM 19134</strain>
    </source>
</reference>
<evidence type="ECO:0000256" key="4">
    <source>
        <dbReference type="ARBA" id="ARBA00023315"/>
    </source>
</evidence>
<proteinExistence type="predicted"/>
<dbReference type="GO" id="GO:0042619">
    <property type="term" value="P:poly-hydroxybutyrate biosynthetic process"/>
    <property type="evidence" value="ECO:0007669"/>
    <property type="project" value="InterPro"/>
</dbReference>
<evidence type="ECO:0000259" key="5">
    <source>
        <dbReference type="Pfam" id="PF07167"/>
    </source>
</evidence>
<keyword evidence="7" id="KW-1185">Reference proteome</keyword>
<dbReference type="SUPFAM" id="SSF53474">
    <property type="entry name" value="alpha/beta-Hydrolases"/>
    <property type="match status" value="1"/>
</dbReference>
<keyword evidence="2" id="KW-0963">Cytoplasm</keyword>
<evidence type="ECO:0000313" key="6">
    <source>
        <dbReference type="EMBL" id="GAA4935338.1"/>
    </source>
</evidence>
<feature type="domain" description="Poly-beta-hydroxybutyrate polymerase N-terminal" evidence="5">
    <location>
        <begin position="101"/>
        <end position="273"/>
    </location>
</feature>
<accession>A0AAV3TZC2</accession>
<dbReference type="GO" id="GO:0005737">
    <property type="term" value="C:cytoplasm"/>
    <property type="evidence" value="ECO:0007669"/>
    <property type="project" value="UniProtKB-SubCell"/>
</dbReference>
<dbReference type="AlphaFoldDB" id="A0AAV3TZC2"/>
<name>A0AAV3TZC2_9ALTE</name>
<dbReference type="EMBL" id="BAABLX010000007">
    <property type="protein sequence ID" value="GAA4935338.1"/>
    <property type="molecule type" value="Genomic_DNA"/>
</dbReference>
<dbReference type="InterPro" id="IPR010963">
    <property type="entry name" value="PHA_synth_I"/>
</dbReference>
<evidence type="ECO:0000256" key="2">
    <source>
        <dbReference type="ARBA" id="ARBA00022490"/>
    </source>
</evidence>
<gene>
    <name evidence="6" type="primary">phaC</name>
    <name evidence="6" type="ORF">GCM10025791_10920</name>
</gene>
<dbReference type="PANTHER" id="PTHR36837:SF5">
    <property type="entry name" value="POLY-3-HYDROXYBUTYRATE SYNTHASE"/>
    <property type="match status" value="1"/>
</dbReference>
<dbReference type="PANTHER" id="PTHR36837">
    <property type="entry name" value="POLY(3-HYDROXYALKANOATE) POLYMERASE SUBUNIT PHAC"/>
    <property type="match status" value="1"/>
</dbReference>
<dbReference type="InterPro" id="IPR029058">
    <property type="entry name" value="AB_hydrolase_fold"/>
</dbReference>
<evidence type="ECO:0000313" key="7">
    <source>
        <dbReference type="Proteomes" id="UP001409585"/>
    </source>
</evidence>
<sequence length="609" mass="68659">MDAKEQKQVLNYLDKYREMFNDMSHEIMLRVLASSKAEINPFNNADKIMGVLSQGVKVDPKKLMREQMGFLEAQASLWQNTAKALFESQQSAPVVEADRTDKRFKDEQWDTNPMFNYFKQAYLLNSKMMQGFVDALEFEDHKIAEQVKFFTRQYVNSMSPTNYILTNPEVCRDILDTEGECLAKGMDNFMRDIENSPLEAFKVSQVNIDAFEVGKDLAITPGQVVYENELFQLIQYKPTQEQVYKKPLLVVPPFINKFYILDLTQKKSMISWLLDQGYNVFLVSWVNPGASLKDTAFETYVTNGVIKAAEVTAEITKSRSVNAVGYCIGGTVLGIAAAVLKEKNSKLLSSISFFTTLFDFSEAGEAGNYISEQTYSMIEQSVSAKGYLDGRILAYCFSMLRENSLFWSYFVDNYLKGKDPMPFDILYWNSDSTNIPAPAFLYYLRKTYMDNELRNPGGMRVDGIDVDLSKVDIPAYSLATVGDHIVIWQAAYESLKVLSGAKSRFVLAGSGHVAGVINPPASAKYDHWVNEQLPGNAEEWLATSTENKGSWWLDWDAWLAPLSGAKQAAPKTLGNAQYKPIEAAPGRYVKVRLEKLAEPKKAPEQATAE</sequence>
<protein>
    <submittedName>
        <fullName evidence="6">Class I poly(R)-hydroxyalkanoic acid synthase</fullName>
    </submittedName>
</protein>
<keyword evidence="4" id="KW-0012">Acyltransferase</keyword>
<dbReference type="InterPro" id="IPR051321">
    <property type="entry name" value="PHA/PHB_synthase"/>
</dbReference>
<organism evidence="6 7">
    <name type="scientific">Halioxenophilus aromaticivorans</name>
    <dbReference type="NCBI Taxonomy" id="1306992"/>
    <lineage>
        <taxon>Bacteria</taxon>
        <taxon>Pseudomonadati</taxon>
        <taxon>Pseudomonadota</taxon>
        <taxon>Gammaproteobacteria</taxon>
        <taxon>Alteromonadales</taxon>
        <taxon>Alteromonadaceae</taxon>
        <taxon>Halioxenophilus</taxon>
    </lineage>
</organism>
<dbReference type="Gene3D" id="3.40.50.1820">
    <property type="entry name" value="alpha/beta hydrolase"/>
    <property type="match status" value="1"/>
</dbReference>
<dbReference type="Proteomes" id="UP001409585">
    <property type="component" value="Unassembled WGS sequence"/>
</dbReference>
<dbReference type="RefSeq" id="WP_345418272.1">
    <property type="nucleotide sequence ID" value="NZ_AP031496.1"/>
</dbReference>